<dbReference type="Proteomes" id="UP001176059">
    <property type="component" value="Unassembled WGS sequence"/>
</dbReference>
<keyword evidence="1" id="KW-0378">Hydrolase</keyword>
<dbReference type="InterPro" id="IPR027417">
    <property type="entry name" value="P-loop_NTPase"/>
</dbReference>
<dbReference type="SUPFAM" id="SSF52540">
    <property type="entry name" value="P-loop containing nucleoside triphosphate hydrolases"/>
    <property type="match status" value="1"/>
</dbReference>
<keyword evidence="1" id="KW-0234">DNA repair</keyword>
<dbReference type="GO" id="GO:0005524">
    <property type="term" value="F:ATP binding"/>
    <property type="evidence" value="ECO:0007669"/>
    <property type="project" value="UniProtKB-KW"/>
</dbReference>
<reference evidence="4" key="1">
    <citation type="submission" date="2022-08" db="EMBL/GenBank/DDBJ databases">
        <authorList>
            <consortium name="DOE Joint Genome Institute"/>
            <person name="Min B."/>
            <person name="Sierra-Patev S."/>
            <person name="Naranjo-Ortiz M."/>
            <person name="Looney B."/>
            <person name="Konkel Z."/>
            <person name="Slot J.C."/>
            <person name="Sakamoto Y."/>
            <person name="Steenwyk J.L."/>
            <person name="Rokas A."/>
            <person name="Carro J."/>
            <person name="Camarero S."/>
            <person name="Ferreira P."/>
            <person name="Molpeceres G."/>
            <person name="Ruiz-duenas F.J."/>
            <person name="Serrano A."/>
            <person name="Henrissat B."/>
            <person name="Drula E."/>
            <person name="Hughes K.W."/>
            <person name="Mata J.L."/>
            <person name="Ishikawa N.K."/>
            <person name="Vargas-Isla R."/>
            <person name="Ushijima S."/>
            <person name="Smith C.A."/>
            <person name="Ahrendt S."/>
            <person name="Andreopoulos W."/>
            <person name="He G."/>
            <person name="LaButti K."/>
            <person name="Lipzen A."/>
            <person name="Ng V."/>
            <person name="Riley R."/>
            <person name="Sandor L."/>
            <person name="Barry K."/>
            <person name="Martinez A.T."/>
            <person name="Xiao Y."/>
            <person name="Gibbons J.G."/>
            <person name="Terashima K."/>
            <person name="Hibbett D.S."/>
            <person name="Grigoriev I.V."/>
        </authorList>
    </citation>
    <scope>NUCLEOTIDE SEQUENCE</scope>
    <source>
        <strain evidence="4">ET3784</strain>
    </source>
</reference>
<dbReference type="Gene3D" id="3.40.50.300">
    <property type="entry name" value="P-loop containing nucleotide triphosphate hydrolases"/>
    <property type="match status" value="1"/>
</dbReference>
<keyword evidence="5" id="KW-1185">Reference proteome</keyword>
<evidence type="ECO:0000256" key="2">
    <source>
        <dbReference type="SAM" id="MobiDB-lite"/>
    </source>
</evidence>
<comment type="cofactor">
    <cofactor evidence="1">
        <name>Mg(2+)</name>
        <dbReference type="ChEBI" id="CHEBI:18420"/>
    </cofactor>
</comment>
<comment type="caution">
    <text evidence="4">The sequence shown here is derived from an EMBL/GenBank/DDBJ whole genome shotgun (WGS) entry which is preliminary data.</text>
</comment>
<dbReference type="PANTHER" id="PTHR47642">
    <property type="entry name" value="ATP-DEPENDENT DNA HELICASE"/>
    <property type="match status" value="1"/>
</dbReference>
<dbReference type="PANTHER" id="PTHR47642:SF5">
    <property type="entry name" value="ATP-DEPENDENT DNA HELICASE"/>
    <property type="match status" value="1"/>
</dbReference>
<dbReference type="GO" id="GO:0043139">
    <property type="term" value="F:5'-3' DNA helicase activity"/>
    <property type="evidence" value="ECO:0007669"/>
    <property type="project" value="UniProtKB-EC"/>
</dbReference>
<reference evidence="4" key="2">
    <citation type="journal article" date="2023" name="Proc. Natl. Acad. Sci. U.S.A.">
        <title>A global phylogenomic analysis of the shiitake genus Lentinula.</title>
        <authorList>
            <person name="Sierra-Patev S."/>
            <person name="Min B."/>
            <person name="Naranjo-Ortiz M."/>
            <person name="Looney B."/>
            <person name="Konkel Z."/>
            <person name="Slot J.C."/>
            <person name="Sakamoto Y."/>
            <person name="Steenwyk J.L."/>
            <person name="Rokas A."/>
            <person name="Carro J."/>
            <person name="Camarero S."/>
            <person name="Ferreira P."/>
            <person name="Molpeceres G."/>
            <person name="Ruiz-Duenas F.J."/>
            <person name="Serrano A."/>
            <person name="Henrissat B."/>
            <person name="Drula E."/>
            <person name="Hughes K.W."/>
            <person name="Mata J.L."/>
            <person name="Ishikawa N.K."/>
            <person name="Vargas-Isla R."/>
            <person name="Ushijima S."/>
            <person name="Smith C.A."/>
            <person name="Donoghue J."/>
            <person name="Ahrendt S."/>
            <person name="Andreopoulos W."/>
            <person name="He G."/>
            <person name="LaButti K."/>
            <person name="Lipzen A."/>
            <person name="Ng V."/>
            <person name="Riley R."/>
            <person name="Sandor L."/>
            <person name="Barry K."/>
            <person name="Martinez A.T."/>
            <person name="Xiao Y."/>
            <person name="Gibbons J.G."/>
            <person name="Terashima K."/>
            <person name="Grigoriev I.V."/>
            <person name="Hibbett D."/>
        </authorList>
    </citation>
    <scope>NUCLEOTIDE SEQUENCE</scope>
    <source>
        <strain evidence="4">ET3784</strain>
    </source>
</reference>
<sequence length="167" mass="18162">MPRNTAHSSAPAQKQMPPTPLSDDSDIEIIDAPPSGANDSAPSEIILSPEQKQVLKKVQRGENVFFTGSAGTGKSVLLREIIRHFESTRKKVAITASTGIAAVNIGGSTIHSWAGIGLGDESTKIYIGKFRGQKKLRNVWDRWRNVDALIIDESEGSLYYLLLTNTT</sequence>
<evidence type="ECO:0000259" key="3">
    <source>
        <dbReference type="Pfam" id="PF05970"/>
    </source>
</evidence>
<gene>
    <name evidence="4" type="ORF">DFJ43DRAFT_885367</name>
</gene>
<organism evidence="4 5">
    <name type="scientific">Lentinula guzmanii</name>
    <dbReference type="NCBI Taxonomy" id="2804957"/>
    <lineage>
        <taxon>Eukaryota</taxon>
        <taxon>Fungi</taxon>
        <taxon>Dikarya</taxon>
        <taxon>Basidiomycota</taxon>
        <taxon>Agaricomycotina</taxon>
        <taxon>Agaricomycetes</taxon>
        <taxon>Agaricomycetidae</taxon>
        <taxon>Agaricales</taxon>
        <taxon>Marasmiineae</taxon>
        <taxon>Omphalotaceae</taxon>
        <taxon>Lentinula</taxon>
    </lineage>
</organism>
<protein>
    <recommendedName>
        <fullName evidence="1">ATP-dependent DNA helicase</fullName>
        <ecNumber evidence="1">5.6.2.3</ecNumber>
    </recommendedName>
</protein>
<evidence type="ECO:0000313" key="5">
    <source>
        <dbReference type="Proteomes" id="UP001176059"/>
    </source>
</evidence>
<keyword evidence="1" id="KW-0067">ATP-binding</keyword>
<dbReference type="Pfam" id="PF05970">
    <property type="entry name" value="PIF1"/>
    <property type="match status" value="1"/>
</dbReference>
<evidence type="ECO:0000313" key="4">
    <source>
        <dbReference type="EMBL" id="KAJ3714016.1"/>
    </source>
</evidence>
<accession>A0AA38J2G5</accession>
<keyword evidence="1 4" id="KW-0347">Helicase</keyword>
<comment type="similarity">
    <text evidence="1">Belongs to the helicase family.</text>
</comment>
<dbReference type="GO" id="GO:0016787">
    <property type="term" value="F:hydrolase activity"/>
    <property type="evidence" value="ECO:0007669"/>
    <property type="project" value="UniProtKB-KW"/>
</dbReference>
<name>A0AA38J2G5_9AGAR</name>
<keyword evidence="1" id="KW-0547">Nucleotide-binding</keyword>
<dbReference type="InterPro" id="IPR051055">
    <property type="entry name" value="PIF1_helicase"/>
</dbReference>
<dbReference type="InterPro" id="IPR010285">
    <property type="entry name" value="DNA_helicase_pif1-like_DEAD"/>
</dbReference>
<dbReference type="EC" id="5.6.2.3" evidence="1"/>
<keyword evidence="1" id="KW-0227">DNA damage</keyword>
<proteinExistence type="inferred from homology"/>
<dbReference type="GO" id="GO:0000723">
    <property type="term" value="P:telomere maintenance"/>
    <property type="evidence" value="ECO:0007669"/>
    <property type="project" value="InterPro"/>
</dbReference>
<comment type="catalytic activity">
    <reaction evidence="1">
        <text>ATP + H2O = ADP + phosphate + H(+)</text>
        <dbReference type="Rhea" id="RHEA:13065"/>
        <dbReference type="ChEBI" id="CHEBI:15377"/>
        <dbReference type="ChEBI" id="CHEBI:15378"/>
        <dbReference type="ChEBI" id="CHEBI:30616"/>
        <dbReference type="ChEBI" id="CHEBI:43474"/>
        <dbReference type="ChEBI" id="CHEBI:456216"/>
        <dbReference type="EC" id="5.6.2.3"/>
    </reaction>
</comment>
<dbReference type="AlphaFoldDB" id="A0AA38J2G5"/>
<dbReference type="EMBL" id="JANVFO010000093">
    <property type="protein sequence ID" value="KAJ3714016.1"/>
    <property type="molecule type" value="Genomic_DNA"/>
</dbReference>
<dbReference type="GO" id="GO:0006310">
    <property type="term" value="P:DNA recombination"/>
    <property type="evidence" value="ECO:0007669"/>
    <property type="project" value="UniProtKB-KW"/>
</dbReference>
<feature type="compositionally biased region" description="Polar residues" evidence="2">
    <location>
        <begin position="1"/>
        <end position="12"/>
    </location>
</feature>
<feature type="domain" description="DNA helicase Pif1-like DEAD-box helicase" evidence="3">
    <location>
        <begin position="47"/>
        <end position="154"/>
    </location>
</feature>
<keyword evidence="1" id="KW-0233">DNA recombination</keyword>
<evidence type="ECO:0000256" key="1">
    <source>
        <dbReference type="RuleBase" id="RU363044"/>
    </source>
</evidence>
<dbReference type="GO" id="GO:0006281">
    <property type="term" value="P:DNA repair"/>
    <property type="evidence" value="ECO:0007669"/>
    <property type="project" value="UniProtKB-KW"/>
</dbReference>
<feature type="region of interest" description="Disordered" evidence="2">
    <location>
        <begin position="1"/>
        <end position="43"/>
    </location>
</feature>